<accession>A0ABW8M939</accession>
<keyword evidence="4" id="KW-1185">Reference proteome</keyword>
<dbReference type="Pfam" id="PF00067">
    <property type="entry name" value="p450"/>
    <property type="match status" value="1"/>
</dbReference>
<dbReference type="InterPro" id="IPR001128">
    <property type="entry name" value="Cyt_P450"/>
</dbReference>
<keyword evidence="2" id="KW-0503">Monooxygenase</keyword>
<dbReference type="RefSeq" id="WP_404749389.1">
    <property type="nucleotide sequence ID" value="NZ_JBJDQH010000192.1"/>
</dbReference>
<reference evidence="3 4" key="1">
    <citation type="submission" date="2024-11" db="EMBL/GenBank/DDBJ databases">
        <title>The Natural Products Discovery Center: Release of the First 8490 Sequenced Strains for Exploring Actinobacteria Biosynthetic Diversity.</title>
        <authorList>
            <person name="Kalkreuter E."/>
            <person name="Kautsar S.A."/>
            <person name="Yang D."/>
            <person name="Bader C.D."/>
            <person name="Teijaro C.N."/>
            <person name="Fluegel L."/>
            <person name="Davis C.M."/>
            <person name="Simpson J.R."/>
            <person name="Lauterbach L."/>
            <person name="Steele A.D."/>
            <person name="Gui C."/>
            <person name="Meng S."/>
            <person name="Li G."/>
            <person name="Viehrig K."/>
            <person name="Ye F."/>
            <person name="Su P."/>
            <person name="Kiefer A.F."/>
            <person name="Nichols A."/>
            <person name="Cepeda A.J."/>
            <person name="Yan W."/>
            <person name="Fan B."/>
            <person name="Jiang Y."/>
            <person name="Adhikari A."/>
            <person name="Zheng C.-J."/>
            <person name="Schuster L."/>
            <person name="Cowan T.M."/>
            <person name="Smanski M.J."/>
            <person name="Chevrette M.G."/>
            <person name="De Carvalho L.P.S."/>
            <person name="Shen B."/>
        </authorList>
    </citation>
    <scope>NUCLEOTIDE SEQUENCE [LARGE SCALE GENOMIC DNA]</scope>
    <source>
        <strain evidence="3 4">NPDC020863</strain>
    </source>
</reference>
<dbReference type="PROSITE" id="PS00086">
    <property type="entry name" value="CYTOCHROME_P450"/>
    <property type="match status" value="1"/>
</dbReference>
<dbReference type="Proteomes" id="UP001620295">
    <property type="component" value="Unassembled WGS sequence"/>
</dbReference>
<evidence type="ECO:0000256" key="1">
    <source>
        <dbReference type="ARBA" id="ARBA00010617"/>
    </source>
</evidence>
<keyword evidence="2" id="KW-0408">Iron</keyword>
<comment type="similarity">
    <text evidence="1 2">Belongs to the cytochrome P450 family.</text>
</comment>
<dbReference type="PRINTS" id="PR00359">
    <property type="entry name" value="BP450"/>
</dbReference>
<proteinExistence type="inferred from homology"/>
<evidence type="ECO:0000313" key="4">
    <source>
        <dbReference type="Proteomes" id="UP001620295"/>
    </source>
</evidence>
<protein>
    <submittedName>
        <fullName evidence="3">Cytochrome P450</fullName>
    </submittedName>
</protein>
<dbReference type="InterPro" id="IPR017972">
    <property type="entry name" value="Cyt_P450_CS"/>
</dbReference>
<sequence>EIDFDHHSEEYGRDPWAANTELATRCPVAHSPHHGGFYVVTGYEQVADVARRPEVFSSAHELPNTPGRPQGTIIPASTFRALPLEMDPPEFLEWRRTLNRFFSPKAARQLRPRIQAFATWCVDQCVEKGETDLVLDLSNAVPALLTLDIVGLPMDNWRRYADAVHALAYTPSGAPEYQRVEAGFAMLVNEVRETIPRRRANPNGDLISFLTHVEVDGKKIGDADIVAVCNAMIAGGMDTTTALLASAFEYLDRDRAARRRLIEEPATVPRACEEFLRYFTPVVCVGRTVMRDDEIGGFPVSRGDRVLISWAAANLDAEVFPDPLTVDFDRDTRKHAAFGIGMHRCIGRHIAQTDFEIVVNEVLRRLPDYRLVEGAAERYATVGQINGYVKMPARFTPGPRTGPGVATAGELLPDLKLDL</sequence>
<dbReference type="PANTHER" id="PTHR46696:SF6">
    <property type="entry name" value="P450, PUTATIVE (EUROFUNG)-RELATED"/>
    <property type="match status" value="1"/>
</dbReference>
<organism evidence="3 4">
    <name type="scientific">Streptomyces milbemycinicus</name>
    <dbReference type="NCBI Taxonomy" id="476552"/>
    <lineage>
        <taxon>Bacteria</taxon>
        <taxon>Bacillati</taxon>
        <taxon>Actinomycetota</taxon>
        <taxon>Actinomycetes</taxon>
        <taxon>Kitasatosporales</taxon>
        <taxon>Streptomycetaceae</taxon>
        <taxon>Streptomyces</taxon>
    </lineage>
</organism>
<keyword evidence="2" id="KW-0479">Metal-binding</keyword>
<dbReference type="InterPro" id="IPR036396">
    <property type="entry name" value="Cyt_P450_sf"/>
</dbReference>
<keyword evidence="2" id="KW-0560">Oxidoreductase</keyword>
<dbReference type="EMBL" id="JBJDQH010000192">
    <property type="protein sequence ID" value="MFK4273520.1"/>
    <property type="molecule type" value="Genomic_DNA"/>
</dbReference>
<dbReference type="Gene3D" id="1.10.630.10">
    <property type="entry name" value="Cytochrome P450"/>
    <property type="match status" value="1"/>
</dbReference>
<comment type="caution">
    <text evidence="3">The sequence shown here is derived from an EMBL/GenBank/DDBJ whole genome shotgun (WGS) entry which is preliminary data.</text>
</comment>
<feature type="non-terminal residue" evidence="3">
    <location>
        <position position="1"/>
    </location>
</feature>
<evidence type="ECO:0000313" key="3">
    <source>
        <dbReference type="EMBL" id="MFK4273520.1"/>
    </source>
</evidence>
<dbReference type="SUPFAM" id="SSF48264">
    <property type="entry name" value="Cytochrome P450"/>
    <property type="match status" value="1"/>
</dbReference>
<name>A0ABW8M939_9ACTN</name>
<dbReference type="InterPro" id="IPR002397">
    <property type="entry name" value="Cyt_P450_B"/>
</dbReference>
<dbReference type="PANTHER" id="PTHR46696">
    <property type="entry name" value="P450, PUTATIVE (EUROFUNG)-RELATED"/>
    <property type="match status" value="1"/>
</dbReference>
<keyword evidence="2" id="KW-0349">Heme</keyword>
<gene>
    <name evidence="3" type="ORF">ACI2L5_53090</name>
</gene>
<evidence type="ECO:0000256" key="2">
    <source>
        <dbReference type="RuleBase" id="RU000461"/>
    </source>
</evidence>